<dbReference type="CDD" id="cd15517">
    <property type="entry name" value="PHD_TCF19_like"/>
    <property type="match status" value="1"/>
</dbReference>
<dbReference type="InterPro" id="IPR013083">
    <property type="entry name" value="Znf_RING/FYVE/PHD"/>
</dbReference>
<evidence type="ECO:0008006" key="5">
    <source>
        <dbReference type="Google" id="ProtNLM"/>
    </source>
</evidence>
<dbReference type="Proteomes" id="UP000005237">
    <property type="component" value="Unassembled WGS sequence"/>
</dbReference>
<dbReference type="EnsemblMetazoa" id="CJA34181a.1">
    <property type="protein sequence ID" value="CJA34181a.1"/>
    <property type="gene ID" value="WBGene00210028"/>
</dbReference>
<dbReference type="SUPFAM" id="SSF57903">
    <property type="entry name" value="FYVE/PHD zinc finger"/>
    <property type="match status" value="1"/>
</dbReference>
<reference evidence="3" key="2">
    <citation type="submission" date="2022-06" db="UniProtKB">
        <authorList>
            <consortium name="EnsemblMetazoa"/>
        </authorList>
    </citation>
    <scope>IDENTIFICATION</scope>
    <source>
        <strain evidence="3">DF5081</strain>
    </source>
</reference>
<proteinExistence type="predicted"/>
<evidence type="ECO:0000313" key="3">
    <source>
        <dbReference type="EnsemblMetazoa" id="CJA34181a.1"/>
    </source>
</evidence>
<accession>A0A8R1IE32</accession>
<reference evidence="4" key="1">
    <citation type="submission" date="2010-08" db="EMBL/GenBank/DDBJ databases">
        <authorList>
            <consortium name="Caenorhabditis japonica Sequencing Consortium"/>
            <person name="Wilson R.K."/>
        </authorList>
    </citation>
    <scope>NUCLEOTIDE SEQUENCE [LARGE SCALE GENOMIC DNA]</scope>
    <source>
        <strain evidence="4">DF5081</strain>
    </source>
</reference>
<dbReference type="GO" id="GO:0010468">
    <property type="term" value="P:regulation of gene expression"/>
    <property type="evidence" value="ECO:0007669"/>
    <property type="project" value="InterPro"/>
</dbReference>
<organism evidence="3 4">
    <name type="scientific">Caenorhabditis japonica</name>
    <dbReference type="NCBI Taxonomy" id="281687"/>
    <lineage>
        <taxon>Eukaryota</taxon>
        <taxon>Metazoa</taxon>
        <taxon>Ecdysozoa</taxon>
        <taxon>Nematoda</taxon>
        <taxon>Chromadorea</taxon>
        <taxon>Rhabditida</taxon>
        <taxon>Rhabditina</taxon>
        <taxon>Rhabditomorpha</taxon>
        <taxon>Rhabditoidea</taxon>
        <taxon>Rhabditidae</taxon>
        <taxon>Peloderinae</taxon>
        <taxon>Caenorhabditis</taxon>
    </lineage>
</organism>
<dbReference type="InterPro" id="IPR042803">
    <property type="entry name" value="TCF19"/>
</dbReference>
<sequence length="106" mass="12051">MIFFVTVTTKKANSKGEKLDPNPKNNCGVSSKYCSATDATFKAKDLQWVQCMSCDQWFHVWCVRLNNRTYKEEEVFFCCGADACPEAIAGLNGEVYAKYVSRKRDN</sequence>
<protein>
    <recommendedName>
        <fullName evidence="5">Zinc finger PHD-type domain-containing protein</fullName>
    </recommendedName>
</protein>
<dbReference type="InterPro" id="IPR011011">
    <property type="entry name" value="Znf_FYVE_PHD"/>
</dbReference>
<keyword evidence="2" id="KW-0539">Nucleus</keyword>
<keyword evidence="4" id="KW-1185">Reference proteome</keyword>
<name>A0A8R1IE32_CAEJA</name>
<dbReference type="PANTHER" id="PTHR15464:SF1">
    <property type="entry name" value="TRANSCRIPTION FACTOR 19"/>
    <property type="match status" value="1"/>
</dbReference>
<dbReference type="AlphaFoldDB" id="A0A8R1IE32"/>
<dbReference type="Gene3D" id="3.30.40.10">
    <property type="entry name" value="Zinc/RING finger domain, C3HC4 (zinc finger)"/>
    <property type="match status" value="1"/>
</dbReference>
<evidence type="ECO:0000256" key="2">
    <source>
        <dbReference type="ARBA" id="ARBA00023242"/>
    </source>
</evidence>
<dbReference type="GO" id="GO:0005634">
    <property type="term" value="C:nucleus"/>
    <property type="evidence" value="ECO:0007669"/>
    <property type="project" value="UniProtKB-SubCell"/>
</dbReference>
<comment type="subcellular location">
    <subcellularLocation>
        <location evidence="1">Nucleus</location>
    </subcellularLocation>
</comment>
<dbReference type="PANTHER" id="PTHR15464">
    <property type="entry name" value="TRANSCRIPTION FACTOR 19"/>
    <property type="match status" value="1"/>
</dbReference>
<evidence type="ECO:0000313" key="4">
    <source>
        <dbReference type="Proteomes" id="UP000005237"/>
    </source>
</evidence>
<evidence type="ECO:0000256" key="1">
    <source>
        <dbReference type="ARBA" id="ARBA00004123"/>
    </source>
</evidence>